<dbReference type="EMBL" id="JAOAOG010000276">
    <property type="protein sequence ID" value="KAJ6233435.1"/>
    <property type="molecule type" value="Genomic_DNA"/>
</dbReference>
<evidence type="ECO:0000313" key="3">
    <source>
        <dbReference type="Proteomes" id="UP001150062"/>
    </source>
</evidence>
<feature type="region of interest" description="Disordered" evidence="1">
    <location>
        <begin position="245"/>
        <end position="292"/>
    </location>
</feature>
<proteinExistence type="predicted"/>
<organism evidence="2 3">
    <name type="scientific">Anaeramoeba flamelloides</name>
    <dbReference type="NCBI Taxonomy" id="1746091"/>
    <lineage>
        <taxon>Eukaryota</taxon>
        <taxon>Metamonada</taxon>
        <taxon>Anaeramoebidae</taxon>
        <taxon>Anaeramoeba</taxon>
    </lineage>
</organism>
<protein>
    <submittedName>
        <fullName evidence="2">Uncharacterized protein</fullName>
    </submittedName>
</protein>
<evidence type="ECO:0000256" key="1">
    <source>
        <dbReference type="SAM" id="MobiDB-lite"/>
    </source>
</evidence>
<sequence length="661" mass="76717">MAYPFNLDEIFENFQRFDSSEFNEFTNNLQVNENENGNGNGNGNGDSNNLNQFSFENSLTNNPNSKRTLSNPSNDNSGLNDNKQLLSEIGIPFEDPDLNLNLILDLNENEMEIGNSNQQSKEPSEQPKQRLQPLGVGSEKEKEKLPNSISPLNEQQNNQKEIKQEKETIQEQDQKLKKEPEFVYRRPRTRSQNNTHKNFETNLSQDFNKKLNLSDKPKTETEIKTEKIESKYGMNVSSVYRKRNLKKTTRKLSDRNSFGTHTRRINPYSKLSHNNNLANSQNSNNSKNKKQNEKLDLAIRENSSIVESGKEVYKLLTGVLWVMTGGASIKLLTPFSETISSKIGEVLSASKNEQQSFKHQLKYLLTNSRRTFTEYILEIVIAILSLRFLPEEEEEISVKFWDILTEIVEIQSSNNSQSQTQTQPQQQQQQQQTQQQQSQKESQSNQNQPNQNSSLNKEKISKRKEELHQELQIIYKDIFTERILMFWFGKRFIDRLEAFFGTELKAEFYEQHFCFFGKSKFMLSCLILANELVNQEGVTKEYADLVDLEYNGDIINLYLNNRGKKQGLIKELIVKYQLNSGHYWQILSKEYLSELKFDHLNLFNYFPFKEIIANPLLIKLCGTNINQQASSSSSKKRVLSTKTNVIDNMLNIGWIMKKEEL</sequence>
<gene>
    <name evidence="2" type="ORF">M0813_29739</name>
</gene>
<accession>A0ABQ8XMZ2</accession>
<feature type="compositionally biased region" description="Polar residues" evidence="1">
    <location>
        <begin position="53"/>
        <end position="81"/>
    </location>
</feature>
<feature type="compositionally biased region" description="Low complexity" evidence="1">
    <location>
        <begin position="415"/>
        <end position="454"/>
    </location>
</feature>
<reference evidence="2" key="1">
    <citation type="submission" date="2022-08" db="EMBL/GenBank/DDBJ databases">
        <title>Novel sulfate-reducing endosymbionts in the free-living metamonad Anaeramoeba.</title>
        <authorList>
            <person name="Jerlstrom-Hultqvist J."/>
            <person name="Cepicka I."/>
            <person name="Gallot-Lavallee L."/>
            <person name="Salas-Leiva D."/>
            <person name="Curtis B.A."/>
            <person name="Zahonova K."/>
            <person name="Pipaliya S."/>
            <person name="Dacks J."/>
            <person name="Roger A.J."/>
        </authorList>
    </citation>
    <scope>NUCLEOTIDE SEQUENCE</scope>
    <source>
        <strain evidence="2">Schooner1</strain>
    </source>
</reference>
<dbReference type="Proteomes" id="UP001150062">
    <property type="component" value="Unassembled WGS sequence"/>
</dbReference>
<feature type="compositionally biased region" description="Basic and acidic residues" evidence="1">
    <location>
        <begin position="160"/>
        <end position="179"/>
    </location>
</feature>
<feature type="compositionally biased region" description="Low complexity" evidence="1">
    <location>
        <begin position="274"/>
        <end position="286"/>
    </location>
</feature>
<keyword evidence="3" id="KW-1185">Reference proteome</keyword>
<name>A0ABQ8XMZ2_9EUKA</name>
<feature type="region of interest" description="Disordered" evidence="1">
    <location>
        <begin position="415"/>
        <end position="458"/>
    </location>
</feature>
<comment type="caution">
    <text evidence="2">The sequence shown here is derived from an EMBL/GenBank/DDBJ whole genome shotgun (WGS) entry which is preliminary data.</text>
</comment>
<feature type="region of interest" description="Disordered" evidence="1">
    <location>
        <begin position="115"/>
        <end position="179"/>
    </location>
</feature>
<evidence type="ECO:0000313" key="2">
    <source>
        <dbReference type="EMBL" id="KAJ6233435.1"/>
    </source>
</evidence>
<feature type="region of interest" description="Disordered" evidence="1">
    <location>
        <begin position="32"/>
        <end position="81"/>
    </location>
</feature>